<dbReference type="OrthoDB" id="4307068at2"/>
<dbReference type="AlphaFoldDB" id="A0A0A0J3M6"/>
<protein>
    <submittedName>
        <fullName evidence="2">Uncharacterized protein</fullName>
    </submittedName>
</protein>
<reference evidence="2 3" key="1">
    <citation type="submission" date="2013-08" db="EMBL/GenBank/DDBJ databases">
        <title>The genome sequence of Knoellia sinensis.</title>
        <authorList>
            <person name="Zhu W."/>
            <person name="Wang G."/>
        </authorList>
    </citation>
    <scope>NUCLEOTIDE SEQUENCE [LARGE SCALE GENOMIC DNA]</scope>
    <source>
        <strain evidence="2 3">KCTC 19936</strain>
    </source>
</reference>
<name>A0A0A0J3M6_9MICO</name>
<sequence length="266" mass="27769">MSEGAFHDRATEVAAAWQERGIAAAWTNGFVPLQELVVEPDWRPNGFLEASFGNGWIRTSAALPDVGGRGVIRFGDGSSLSVPLVGAKAAYGQLPQRSGECSADGQPPGCPWLTITQARLSTVQIETSRGPAEVPAWSFTVDGLPQPLLRVAVAPSATTSLPVEPSSFAGPGGVVSRKQLASSHGNSIAFDIEMGACNGAQGLVSEFPDVIVVGVSVSPQEVDACIAALLPRRVEVRTTRPVGTRPIVDESGRPVLTRPVTPTLTP</sequence>
<dbReference type="STRING" id="1385520.N802_09575"/>
<dbReference type="RefSeq" id="WP_052110130.1">
    <property type="nucleotide sequence ID" value="NZ_AVPJ01000021.1"/>
</dbReference>
<dbReference type="Proteomes" id="UP000030002">
    <property type="component" value="Unassembled WGS sequence"/>
</dbReference>
<dbReference type="eggNOG" id="ENOG503356Q">
    <property type="taxonomic scope" value="Bacteria"/>
</dbReference>
<accession>A0A0A0J3M6</accession>
<feature type="region of interest" description="Disordered" evidence="1">
    <location>
        <begin position="245"/>
        <end position="266"/>
    </location>
</feature>
<evidence type="ECO:0000256" key="1">
    <source>
        <dbReference type="SAM" id="MobiDB-lite"/>
    </source>
</evidence>
<evidence type="ECO:0000313" key="2">
    <source>
        <dbReference type="EMBL" id="KGN30236.1"/>
    </source>
</evidence>
<evidence type="ECO:0000313" key="3">
    <source>
        <dbReference type="Proteomes" id="UP000030002"/>
    </source>
</evidence>
<dbReference type="EMBL" id="AVPJ01000021">
    <property type="protein sequence ID" value="KGN30236.1"/>
    <property type="molecule type" value="Genomic_DNA"/>
</dbReference>
<keyword evidence="3" id="KW-1185">Reference proteome</keyword>
<feature type="compositionally biased region" description="Low complexity" evidence="1">
    <location>
        <begin position="253"/>
        <end position="266"/>
    </location>
</feature>
<comment type="caution">
    <text evidence="2">The sequence shown here is derived from an EMBL/GenBank/DDBJ whole genome shotgun (WGS) entry which is preliminary data.</text>
</comment>
<organism evidence="2 3">
    <name type="scientific">Knoellia sinensis KCTC 19936</name>
    <dbReference type="NCBI Taxonomy" id="1385520"/>
    <lineage>
        <taxon>Bacteria</taxon>
        <taxon>Bacillati</taxon>
        <taxon>Actinomycetota</taxon>
        <taxon>Actinomycetes</taxon>
        <taxon>Micrococcales</taxon>
        <taxon>Intrasporangiaceae</taxon>
        <taxon>Knoellia</taxon>
    </lineage>
</organism>
<gene>
    <name evidence="2" type="ORF">N802_09575</name>
</gene>
<proteinExistence type="predicted"/>